<organism evidence="8 9">
    <name type="scientific">Sphaerisporangium rubeum</name>
    <dbReference type="NCBI Taxonomy" id="321317"/>
    <lineage>
        <taxon>Bacteria</taxon>
        <taxon>Bacillati</taxon>
        <taxon>Actinomycetota</taxon>
        <taxon>Actinomycetes</taxon>
        <taxon>Streptosporangiales</taxon>
        <taxon>Streptosporangiaceae</taxon>
        <taxon>Sphaerisporangium</taxon>
    </lineage>
</organism>
<reference evidence="8 9" key="1">
    <citation type="submission" date="2020-08" db="EMBL/GenBank/DDBJ databases">
        <title>Sequencing the genomes of 1000 actinobacteria strains.</title>
        <authorList>
            <person name="Klenk H.-P."/>
        </authorList>
    </citation>
    <scope>NUCLEOTIDE SEQUENCE [LARGE SCALE GENOMIC DNA]</scope>
    <source>
        <strain evidence="8 9">DSM 44936</strain>
    </source>
</reference>
<keyword evidence="5 7" id="KW-0472">Membrane</keyword>
<feature type="transmembrane region" description="Helical" evidence="7">
    <location>
        <begin position="281"/>
        <end position="303"/>
    </location>
</feature>
<dbReference type="RefSeq" id="WP_343072916.1">
    <property type="nucleotide sequence ID" value="NZ_BAAALO010000026.1"/>
</dbReference>
<feature type="transmembrane region" description="Helical" evidence="7">
    <location>
        <begin position="315"/>
        <end position="340"/>
    </location>
</feature>
<dbReference type="PANTHER" id="PTHR30250:SF27">
    <property type="entry name" value="POLYSACCHARIDE BIOSYNTHESIS PROTEIN"/>
    <property type="match status" value="1"/>
</dbReference>
<evidence type="ECO:0000256" key="2">
    <source>
        <dbReference type="ARBA" id="ARBA00022475"/>
    </source>
</evidence>
<dbReference type="GO" id="GO:0005886">
    <property type="term" value="C:plasma membrane"/>
    <property type="evidence" value="ECO:0007669"/>
    <property type="project" value="UniProtKB-SubCell"/>
</dbReference>
<gene>
    <name evidence="8" type="ORF">BJ992_005805</name>
</gene>
<evidence type="ECO:0000256" key="3">
    <source>
        <dbReference type="ARBA" id="ARBA00022692"/>
    </source>
</evidence>
<evidence type="ECO:0000256" key="4">
    <source>
        <dbReference type="ARBA" id="ARBA00022989"/>
    </source>
</evidence>
<feature type="transmembrane region" description="Helical" evidence="7">
    <location>
        <begin position="164"/>
        <end position="184"/>
    </location>
</feature>
<feature type="transmembrane region" description="Helical" evidence="7">
    <location>
        <begin position="138"/>
        <end position="158"/>
    </location>
</feature>
<dbReference type="InterPro" id="IPR050833">
    <property type="entry name" value="Poly_Biosynth_Transport"/>
</dbReference>
<protein>
    <submittedName>
        <fullName evidence="8">O-antigen/teichoic acid export membrane protein</fullName>
    </submittedName>
</protein>
<sequence>MAGVAAAVAGAGGQFLLVVVVTRGVDAGTAGVLFSTTTLCLMTATVLRLDAGNGLVYLLARSSGVRFRHVLSPIVASAVLVSVAVYGLADDIAHILLPGAPGVASALRVLAVALPVVTCADVLVAATRGHGAMRPTVLLSGLLQPGAQFLLTGTAAVLGAPAPLLAAAWAVPYLPVLVLSALWLRRRGHRPETTSAREFWRHVAPRAVGGAAQAVFQRLDIVIVAMLAGAAQAAVYTAATRFKVVGQLVNQGLAQAAQPDLVRAMADGDLRRARVLYQRTTAWLVVLTWPVWLGYAALSPWLAAVFGEQYRHGTAVALVLAVTMMAATAAGMVDVVLIAAGHTTASMAYVLAAITVTVAVDVTLVPSLGAPGAALGWSAGVLTKNLLPLTHLSHRYGLHPFGPHTLPTRLPADPHLTGPHPTGARLSDPYPTDRHLADPHATGPHKAAGPHVAGSTSEGGR</sequence>
<feature type="transmembrane region" description="Helical" evidence="7">
    <location>
        <begin position="109"/>
        <end position="126"/>
    </location>
</feature>
<evidence type="ECO:0000256" key="7">
    <source>
        <dbReference type="SAM" id="Phobius"/>
    </source>
</evidence>
<keyword evidence="2" id="KW-1003">Cell membrane</keyword>
<accession>A0A7X0MAR9</accession>
<feature type="transmembrane region" description="Helical" evidence="7">
    <location>
        <begin position="347"/>
        <end position="365"/>
    </location>
</feature>
<keyword evidence="4 7" id="KW-1133">Transmembrane helix</keyword>
<evidence type="ECO:0000256" key="5">
    <source>
        <dbReference type="ARBA" id="ARBA00023136"/>
    </source>
</evidence>
<feature type="transmembrane region" description="Helical" evidence="7">
    <location>
        <begin position="34"/>
        <end position="58"/>
    </location>
</feature>
<evidence type="ECO:0000313" key="9">
    <source>
        <dbReference type="Proteomes" id="UP000555564"/>
    </source>
</evidence>
<keyword evidence="3 7" id="KW-0812">Transmembrane</keyword>
<comment type="caution">
    <text evidence="8">The sequence shown here is derived from an EMBL/GenBank/DDBJ whole genome shotgun (WGS) entry which is preliminary data.</text>
</comment>
<dbReference type="EMBL" id="JACHIU010000001">
    <property type="protein sequence ID" value="MBB6476374.1"/>
    <property type="molecule type" value="Genomic_DNA"/>
</dbReference>
<dbReference type="PANTHER" id="PTHR30250">
    <property type="entry name" value="PST FAMILY PREDICTED COLANIC ACID TRANSPORTER"/>
    <property type="match status" value="1"/>
</dbReference>
<dbReference type="Proteomes" id="UP000555564">
    <property type="component" value="Unassembled WGS sequence"/>
</dbReference>
<feature type="region of interest" description="Disordered" evidence="6">
    <location>
        <begin position="407"/>
        <end position="461"/>
    </location>
</feature>
<keyword evidence="9" id="KW-1185">Reference proteome</keyword>
<proteinExistence type="predicted"/>
<feature type="transmembrane region" description="Helical" evidence="7">
    <location>
        <begin position="70"/>
        <end position="89"/>
    </location>
</feature>
<dbReference type="AlphaFoldDB" id="A0A7X0MAR9"/>
<name>A0A7X0MAR9_9ACTN</name>
<evidence type="ECO:0000256" key="1">
    <source>
        <dbReference type="ARBA" id="ARBA00004651"/>
    </source>
</evidence>
<evidence type="ECO:0000313" key="8">
    <source>
        <dbReference type="EMBL" id="MBB6476374.1"/>
    </source>
</evidence>
<evidence type="ECO:0000256" key="6">
    <source>
        <dbReference type="SAM" id="MobiDB-lite"/>
    </source>
</evidence>
<comment type="subcellular location">
    <subcellularLocation>
        <location evidence="1">Cell membrane</location>
        <topology evidence="1">Multi-pass membrane protein</topology>
    </subcellularLocation>
</comment>